<evidence type="ECO:0000313" key="3">
    <source>
        <dbReference type="Proteomes" id="UP000203019"/>
    </source>
</evidence>
<keyword evidence="1" id="KW-1133">Transmembrane helix</keyword>
<evidence type="ECO:0000256" key="1">
    <source>
        <dbReference type="SAM" id="Phobius"/>
    </source>
</evidence>
<dbReference type="KEGG" id="vg:29063344"/>
<organism evidence="2 3">
    <name type="scientific">Gordonia phage Ghobes</name>
    <dbReference type="NCBI Taxonomy" id="1887647"/>
    <lineage>
        <taxon>Viruses</taxon>
        <taxon>Duplodnaviria</taxon>
        <taxon>Heunggongvirae</taxon>
        <taxon>Uroviricota</taxon>
        <taxon>Caudoviricetes</taxon>
        <taxon>Ghobesvirus</taxon>
        <taxon>Ghobesvirus ghobes</taxon>
    </lineage>
</organism>
<dbReference type="GeneID" id="29063344"/>
<feature type="transmembrane region" description="Helical" evidence="1">
    <location>
        <begin position="12"/>
        <end position="32"/>
    </location>
</feature>
<accession>A0A1B3B043</accession>
<protein>
    <recommendedName>
        <fullName evidence="4">Holin</fullName>
    </recommendedName>
</protein>
<reference evidence="3" key="1">
    <citation type="submission" date="2016-07" db="EMBL/GenBank/DDBJ databases">
        <authorList>
            <person name="Florea S."/>
            <person name="Webb J.S."/>
            <person name="Jaromczyk J."/>
            <person name="Schardl C.L."/>
        </authorList>
    </citation>
    <scope>NUCLEOTIDE SEQUENCE [LARGE SCALE GENOMIC DNA]</scope>
</reference>
<dbReference type="RefSeq" id="YP_009281124.1">
    <property type="nucleotide sequence ID" value="NC_031028.1"/>
</dbReference>
<gene>
    <name evidence="2" type="primary">21</name>
    <name evidence="2" type="ORF">SEA_GHOBES_21</name>
</gene>
<sequence length="124" mass="12933">MNGKLLFGREPAGWLALVSAAVSLVGAFAVGFDAQTQGLVVAFANAVLGALLAWQTRPLAPAAFVAVVQTALPLLVAFGLDWTAEQQATLLTVSSVVLNLALVRPQVQPLVTYRSEAGPRHLEG</sequence>
<evidence type="ECO:0000313" key="2">
    <source>
        <dbReference type="EMBL" id="AOE44373.1"/>
    </source>
</evidence>
<feature type="transmembrane region" description="Helical" evidence="1">
    <location>
        <begin position="38"/>
        <end position="54"/>
    </location>
</feature>
<proteinExistence type="predicted"/>
<name>A0A1B3B043_9CAUD</name>
<keyword evidence="3" id="KW-1185">Reference proteome</keyword>
<dbReference type="Proteomes" id="UP000203019">
    <property type="component" value="Segment"/>
</dbReference>
<feature type="transmembrane region" description="Helical" evidence="1">
    <location>
        <begin position="61"/>
        <end position="80"/>
    </location>
</feature>
<evidence type="ECO:0008006" key="4">
    <source>
        <dbReference type="Google" id="ProtNLM"/>
    </source>
</evidence>
<keyword evidence="1" id="KW-0472">Membrane</keyword>
<keyword evidence="1" id="KW-0812">Transmembrane</keyword>
<dbReference type="EMBL" id="KX557278">
    <property type="protein sequence ID" value="AOE44373.1"/>
    <property type="molecule type" value="Genomic_DNA"/>
</dbReference>